<evidence type="ECO:0000313" key="9">
    <source>
        <dbReference type="Proteomes" id="UP000002484"/>
    </source>
</evidence>
<dbReference type="RefSeq" id="WP_013423486.1">
    <property type="nucleotide sequence ID" value="NC_014666.1"/>
</dbReference>
<dbReference type="InterPro" id="IPR036267">
    <property type="entry name" value="RuvA_C_sf"/>
</dbReference>
<organism evidence="8 9">
    <name type="scientific">Pseudofrankia inefficax (strain DSM 45817 / CECT 9037 / DDB 130130 / EuI1c)</name>
    <name type="common">Frankia inefficax</name>
    <dbReference type="NCBI Taxonomy" id="298654"/>
    <lineage>
        <taxon>Bacteria</taxon>
        <taxon>Bacillati</taxon>
        <taxon>Actinomycetota</taxon>
        <taxon>Actinomycetes</taxon>
        <taxon>Frankiales</taxon>
        <taxon>Frankiaceae</taxon>
        <taxon>Pseudofrankia</taxon>
    </lineage>
</organism>
<evidence type="ECO:0000256" key="4">
    <source>
        <dbReference type="ARBA" id="ARBA00023172"/>
    </source>
</evidence>
<dbReference type="Pfam" id="PF14520">
    <property type="entry name" value="HHH_5"/>
    <property type="match status" value="1"/>
</dbReference>
<dbReference type="GO" id="GO:0009379">
    <property type="term" value="C:Holliday junction helicase complex"/>
    <property type="evidence" value="ECO:0007669"/>
    <property type="project" value="InterPro"/>
</dbReference>
<feature type="domain" description="Helix-hairpin-helix DNA-binding motif class 1" evidence="7">
    <location>
        <begin position="72"/>
        <end position="91"/>
    </location>
</feature>
<reference evidence="8 9" key="1">
    <citation type="submission" date="2010-10" db="EMBL/GenBank/DDBJ databases">
        <title>Complete sequence of Frankia sp. EuI1c.</title>
        <authorList>
            <consortium name="US DOE Joint Genome Institute"/>
            <person name="Lucas S."/>
            <person name="Copeland A."/>
            <person name="Lapidus A."/>
            <person name="Cheng J.-F."/>
            <person name="Bruce D."/>
            <person name="Goodwin L."/>
            <person name="Pitluck S."/>
            <person name="Chertkov O."/>
            <person name="Detter J.C."/>
            <person name="Han C."/>
            <person name="Tapia R."/>
            <person name="Land M."/>
            <person name="Hauser L."/>
            <person name="Jeffries C."/>
            <person name="Kyrpides N."/>
            <person name="Ivanova N."/>
            <person name="Mikhailova N."/>
            <person name="Beauchemin N."/>
            <person name="Sen A."/>
            <person name="Sur S.A."/>
            <person name="Gtari M."/>
            <person name="Wall L."/>
            <person name="Tisa L."/>
            <person name="Woyke T."/>
        </authorList>
    </citation>
    <scope>NUCLEOTIDE SEQUENCE [LARGE SCALE GENOMIC DNA]</scope>
    <source>
        <strain evidence="9">DSM 45817 / CECT 9037 / EuI1c</strain>
    </source>
</reference>
<dbReference type="InterPro" id="IPR013849">
    <property type="entry name" value="DNA_helicase_Holl-junc_RuvA_I"/>
</dbReference>
<proteinExistence type="inferred from homology"/>
<keyword evidence="5 6" id="KW-0234">DNA repair</keyword>
<dbReference type="InterPro" id="IPR000085">
    <property type="entry name" value="RuvA"/>
</dbReference>
<comment type="subunit">
    <text evidence="6">Homotetramer. Forms an RuvA(8)-RuvB(12)-Holliday junction (HJ) complex. HJ DNA is sandwiched between 2 RuvA tetramers; dsDNA enters through RuvA and exits via RuvB. An RuvB hexamer assembles on each DNA strand where it exits the tetramer. Each RuvB hexamer is contacted by two RuvA subunits (via domain III) on 2 adjacent RuvB subunits; this complex drives branch migration. In the full resolvosome a probable DNA-RuvA(4)-RuvB(12)-RuvC(2) complex forms which resolves the HJ.</text>
</comment>
<dbReference type="GO" id="GO:0005737">
    <property type="term" value="C:cytoplasm"/>
    <property type="evidence" value="ECO:0007669"/>
    <property type="project" value="UniProtKB-SubCell"/>
</dbReference>
<dbReference type="Gene3D" id="2.40.50.140">
    <property type="entry name" value="Nucleic acid-binding proteins"/>
    <property type="match status" value="1"/>
</dbReference>
<dbReference type="HAMAP" id="MF_00031">
    <property type="entry name" value="DNA_HJ_migration_RuvA"/>
    <property type="match status" value="1"/>
</dbReference>
<name>E3J085_PSEI1</name>
<dbReference type="HOGENOM" id="CLU_087936_2_1_11"/>
<dbReference type="SMART" id="SM00278">
    <property type="entry name" value="HhH1"/>
    <property type="match status" value="2"/>
</dbReference>
<dbReference type="Pfam" id="PF07499">
    <property type="entry name" value="RuvA_C"/>
    <property type="match status" value="1"/>
</dbReference>
<dbReference type="Proteomes" id="UP000002484">
    <property type="component" value="Chromosome"/>
</dbReference>
<dbReference type="SUPFAM" id="SSF47781">
    <property type="entry name" value="RuvA domain 2-like"/>
    <property type="match status" value="1"/>
</dbReference>
<evidence type="ECO:0000259" key="7">
    <source>
        <dbReference type="SMART" id="SM00278"/>
    </source>
</evidence>
<evidence type="ECO:0000256" key="2">
    <source>
        <dbReference type="ARBA" id="ARBA00022763"/>
    </source>
</evidence>
<keyword evidence="8" id="KW-0547">Nucleotide-binding</keyword>
<evidence type="ECO:0000256" key="6">
    <source>
        <dbReference type="HAMAP-Rule" id="MF_00031"/>
    </source>
</evidence>
<dbReference type="Pfam" id="PF01330">
    <property type="entry name" value="RuvA_N"/>
    <property type="match status" value="1"/>
</dbReference>
<dbReference type="NCBIfam" id="TIGR00084">
    <property type="entry name" value="ruvA"/>
    <property type="match status" value="1"/>
</dbReference>
<evidence type="ECO:0000256" key="5">
    <source>
        <dbReference type="ARBA" id="ARBA00023204"/>
    </source>
</evidence>
<dbReference type="SUPFAM" id="SSF46929">
    <property type="entry name" value="DNA helicase RuvA subunit, C-terminal domain"/>
    <property type="match status" value="1"/>
</dbReference>
<accession>E3J085</accession>
<comment type="subcellular location">
    <subcellularLocation>
        <location evidence="6">Cytoplasm</location>
    </subcellularLocation>
</comment>
<evidence type="ECO:0000256" key="3">
    <source>
        <dbReference type="ARBA" id="ARBA00023125"/>
    </source>
</evidence>
<dbReference type="SUPFAM" id="SSF50249">
    <property type="entry name" value="Nucleic acid-binding proteins"/>
    <property type="match status" value="1"/>
</dbReference>
<dbReference type="InterPro" id="IPR003583">
    <property type="entry name" value="Hlx-hairpin-Hlx_DNA-bd_motif"/>
</dbReference>
<dbReference type="InterPro" id="IPR012340">
    <property type="entry name" value="NA-bd_OB-fold"/>
</dbReference>
<dbReference type="STRING" id="298654.FraEuI1c_2329"/>
<protein>
    <recommendedName>
        <fullName evidence="6">Holliday junction branch migration complex subunit RuvA</fullName>
    </recommendedName>
</protein>
<keyword evidence="1 6" id="KW-0963">Cytoplasm</keyword>
<comment type="function">
    <text evidence="6">The RuvA-RuvB-RuvC complex processes Holliday junction (HJ) DNA during genetic recombination and DNA repair, while the RuvA-RuvB complex plays an important role in the rescue of blocked DNA replication forks via replication fork reversal (RFR). RuvA specifically binds to HJ cruciform DNA, conferring on it an open structure. The RuvB hexamer acts as an ATP-dependent pump, pulling dsDNA into and through the RuvAB complex. HJ branch migration allows RuvC to scan DNA until it finds its consensus sequence, where it cleaves and resolves the cruciform DNA.</text>
</comment>
<evidence type="ECO:0000313" key="8">
    <source>
        <dbReference type="EMBL" id="ADP80368.1"/>
    </source>
</evidence>
<keyword evidence="3 6" id="KW-0238">DNA-binding</keyword>
<dbReference type="GO" id="GO:0048476">
    <property type="term" value="C:Holliday junction resolvase complex"/>
    <property type="evidence" value="ECO:0007669"/>
    <property type="project" value="UniProtKB-UniRule"/>
</dbReference>
<feature type="region of interest" description="Domain III" evidence="6">
    <location>
        <begin position="154"/>
        <end position="205"/>
    </location>
</feature>
<dbReference type="AlphaFoldDB" id="E3J085"/>
<dbReference type="OrthoDB" id="5293449at2"/>
<dbReference type="GO" id="GO:0000400">
    <property type="term" value="F:four-way junction DNA binding"/>
    <property type="evidence" value="ECO:0007669"/>
    <property type="project" value="UniProtKB-UniRule"/>
</dbReference>
<comment type="caution">
    <text evidence="6">Lacks conserved residue(s) required for the propagation of feature annotation.</text>
</comment>
<dbReference type="EMBL" id="CP002299">
    <property type="protein sequence ID" value="ADP80368.1"/>
    <property type="molecule type" value="Genomic_DNA"/>
</dbReference>
<feature type="domain" description="Helix-hairpin-helix DNA-binding motif class 1" evidence="7">
    <location>
        <begin position="107"/>
        <end position="126"/>
    </location>
</feature>
<comment type="domain">
    <text evidence="6">Has three domains with a flexible linker between the domains II and III and assumes an 'L' shape. Domain III is highly mobile and contacts RuvB.</text>
</comment>
<dbReference type="InterPro" id="IPR010994">
    <property type="entry name" value="RuvA_2-like"/>
</dbReference>
<keyword evidence="9" id="KW-1185">Reference proteome</keyword>
<comment type="similarity">
    <text evidence="6">Belongs to the RuvA family.</text>
</comment>
<dbReference type="CDD" id="cd14332">
    <property type="entry name" value="UBA_RuvA_C"/>
    <property type="match status" value="1"/>
</dbReference>
<dbReference type="InterPro" id="IPR011114">
    <property type="entry name" value="RuvA_C"/>
</dbReference>
<keyword evidence="2 6" id="KW-0227">DNA damage</keyword>
<evidence type="ECO:0000256" key="1">
    <source>
        <dbReference type="ARBA" id="ARBA00022490"/>
    </source>
</evidence>
<dbReference type="Gene3D" id="1.10.150.20">
    <property type="entry name" value="5' to 3' exonuclease, C-terminal subdomain"/>
    <property type="match status" value="1"/>
</dbReference>
<dbReference type="eggNOG" id="COG0632">
    <property type="taxonomic scope" value="Bacteria"/>
</dbReference>
<dbReference type="GO" id="GO:0005524">
    <property type="term" value="F:ATP binding"/>
    <property type="evidence" value="ECO:0007669"/>
    <property type="project" value="InterPro"/>
</dbReference>
<dbReference type="FunCoup" id="E3J085">
    <property type="interactions" value="55"/>
</dbReference>
<dbReference type="GO" id="GO:0006281">
    <property type="term" value="P:DNA repair"/>
    <property type="evidence" value="ECO:0007669"/>
    <property type="project" value="UniProtKB-UniRule"/>
</dbReference>
<sequence>MIASVAGTVLSVSPTAAVVEVGGVGLLVQCTPATLAGLAVGEPARLATALVVRETELTLYGFADADERDVYETLQGAAGVGPKLAQAVLGVLAPDEVRRAVADEDLAALTRVPGVGRKGAQRIVLDLKDKLGPPVGGAPARQAAGGRVLPAPRTAPEQVTDALGGLGYSTREAEDAVAAVLAGDGTDTDDVSAMLRAALAFLRPR</sequence>
<dbReference type="GO" id="GO:0006310">
    <property type="term" value="P:DNA recombination"/>
    <property type="evidence" value="ECO:0007669"/>
    <property type="project" value="UniProtKB-UniRule"/>
</dbReference>
<keyword evidence="4 6" id="KW-0233">DNA recombination</keyword>
<keyword evidence="8" id="KW-0378">Hydrolase</keyword>
<dbReference type="Gene3D" id="1.10.8.10">
    <property type="entry name" value="DNA helicase RuvA subunit, C-terminal domain"/>
    <property type="match status" value="1"/>
</dbReference>
<keyword evidence="8" id="KW-0347">Helicase</keyword>
<dbReference type="GO" id="GO:0009378">
    <property type="term" value="F:four-way junction helicase activity"/>
    <property type="evidence" value="ECO:0007669"/>
    <property type="project" value="InterPro"/>
</dbReference>
<dbReference type="KEGG" id="fri:FraEuI1c_2329"/>
<keyword evidence="8" id="KW-0067">ATP-binding</keyword>
<dbReference type="InParanoid" id="E3J085"/>
<gene>
    <name evidence="6" type="primary">ruvA</name>
    <name evidence="8" type="ordered locus">FraEuI1c_2329</name>
</gene>